<evidence type="ECO:0000256" key="1">
    <source>
        <dbReference type="SAM" id="MobiDB-lite"/>
    </source>
</evidence>
<dbReference type="AlphaFoldDB" id="A0A6G0YTU4"/>
<accession>A0A6G0YTU4</accession>
<sequence>MRVCVPRATRESTAAVRKSRREDEKRQEERYDEDGAPSLVGVMVGGGRKAVAPMRREREELRLIKNGRRGRMGVTRPPVRYGARGPHHCGAPFGHARPANSGTAGDTPALPPPGRRRSDREADATRTPALDPCGRGAFRRRTLTHTHTHTLTHVLAIARTPSAALQFSSDQRYTVRKRLPVRTCRARYETKYTF</sequence>
<name>A0A6G0YTU4_APHCR</name>
<dbReference type="EMBL" id="VUJU01002432">
    <property type="protein sequence ID" value="KAF0761321.1"/>
    <property type="molecule type" value="Genomic_DNA"/>
</dbReference>
<feature type="non-terminal residue" evidence="2">
    <location>
        <position position="194"/>
    </location>
</feature>
<proteinExistence type="predicted"/>
<gene>
    <name evidence="2" type="ORF">FWK35_00034841</name>
</gene>
<evidence type="ECO:0000313" key="3">
    <source>
        <dbReference type="Proteomes" id="UP000478052"/>
    </source>
</evidence>
<feature type="region of interest" description="Disordered" evidence="1">
    <location>
        <begin position="93"/>
        <end position="135"/>
    </location>
</feature>
<evidence type="ECO:0000313" key="2">
    <source>
        <dbReference type="EMBL" id="KAF0761321.1"/>
    </source>
</evidence>
<protein>
    <submittedName>
        <fullName evidence="2">Uncharacterized protein</fullName>
    </submittedName>
</protein>
<reference evidence="2 3" key="1">
    <citation type="submission" date="2019-08" db="EMBL/GenBank/DDBJ databases">
        <title>Whole genome of Aphis craccivora.</title>
        <authorList>
            <person name="Voronova N.V."/>
            <person name="Shulinski R.S."/>
            <person name="Bandarenka Y.V."/>
            <person name="Zhorov D.G."/>
            <person name="Warner D."/>
        </authorList>
    </citation>
    <scope>NUCLEOTIDE SEQUENCE [LARGE SCALE GENOMIC DNA]</scope>
    <source>
        <strain evidence="2">180601</strain>
        <tissue evidence="2">Whole Body</tissue>
    </source>
</reference>
<keyword evidence="3" id="KW-1185">Reference proteome</keyword>
<dbReference type="Proteomes" id="UP000478052">
    <property type="component" value="Unassembled WGS sequence"/>
</dbReference>
<comment type="caution">
    <text evidence="2">The sequence shown here is derived from an EMBL/GenBank/DDBJ whole genome shotgun (WGS) entry which is preliminary data.</text>
</comment>
<feature type="region of interest" description="Disordered" evidence="1">
    <location>
        <begin position="1"/>
        <end position="42"/>
    </location>
</feature>
<feature type="compositionally biased region" description="Basic and acidic residues" evidence="1">
    <location>
        <begin position="20"/>
        <end position="29"/>
    </location>
</feature>
<organism evidence="2 3">
    <name type="scientific">Aphis craccivora</name>
    <name type="common">Cowpea aphid</name>
    <dbReference type="NCBI Taxonomy" id="307492"/>
    <lineage>
        <taxon>Eukaryota</taxon>
        <taxon>Metazoa</taxon>
        <taxon>Ecdysozoa</taxon>
        <taxon>Arthropoda</taxon>
        <taxon>Hexapoda</taxon>
        <taxon>Insecta</taxon>
        <taxon>Pterygota</taxon>
        <taxon>Neoptera</taxon>
        <taxon>Paraneoptera</taxon>
        <taxon>Hemiptera</taxon>
        <taxon>Sternorrhyncha</taxon>
        <taxon>Aphidomorpha</taxon>
        <taxon>Aphidoidea</taxon>
        <taxon>Aphididae</taxon>
        <taxon>Aphidini</taxon>
        <taxon>Aphis</taxon>
        <taxon>Aphis</taxon>
    </lineage>
</organism>